<dbReference type="PANTHER" id="PTHR20858">
    <property type="entry name" value="PHOSPHOMETHYLPYRIMIDINE KINASE"/>
    <property type="match status" value="1"/>
</dbReference>
<dbReference type="InterPro" id="IPR013749">
    <property type="entry name" value="PM/HMP-P_kinase-1"/>
</dbReference>
<dbReference type="GO" id="GO:0009228">
    <property type="term" value="P:thiamine biosynthetic process"/>
    <property type="evidence" value="ECO:0007669"/>
    <property type="project" value="InterPro"/>
</dbReference>
<dbReference type="GO" id="GO:0005829">
    <property type="term" value="C:cytosol"/>
    <property type="evidence" value="ECO:0007669"/>
    <property type="project" value="TreeGrafter"/>
</dbReference>
<keyword evidence="4" id="KW-0808">Transferase</keyword>
<dbReference type="InterPro" id="IPR004399">
    <property type="entry name" value="HMP/HMP-P_kinase_dom"/>
</dbReference>
<dbReference type="UniPathway" id="UPA00060">
    <property type="reaction ID" value="UER00138"/>
</dbReference>
<evidence type="ECO:0000256" key="2">
    <source>
        <dbReference type="ARBA" id="ARBA00012135"/>
    </source>
</evidence>
<dbReference type="PANTHER" id="PTHR20858:SF17">
    <property type="entry name" value="HYDROXYMETHYLPYRIMIDINE_PHOSPHOMETHYLPYRIMIDINE KINASE THI20-RELATED"/>
    <property type="match status" value="1"/>
</dbReference>
<dbReference type="EMBL" id="RIZI01000160">
    <property type="protein sequence ID" value="RNF62950.1"/>
    <property type="molecule type" value="Genomic_DNA"/>
</dbReference>
<comment type="caution">
    <text evidence="4">The sequence shown here is derived from an EMBL/GenBank/DDBJ whole genome shotgun (WGS) entry which is preliminary data.</text>
</comment>
<accession>A0A3M8R919</accession>
<evidence type="ECO:0000259" key="3">
    <source>
        <dbReference type="Pfam" id="PF08543"/>
    </source>
</evidence>
<comment type="pathway">
    <text evidence="1">Cofactor biosynthesis; thiamine diphosphate biosynthesis.</text>
</comment>
<dbReference type="GO" id="GO:0008972">
    <property type="term" value="F:phosphomethylpyrimidine kinase activity"/>
    <property type="evidence" value="ECO:0007669"/>
    <property type="project" value="InterPro"/>
</dbReference>
<evidence type="ECO:0000313" key="4">
    <source>
        <dbReference type="EMBL" id="RNF62950.1"/>
    </source>
</evidence>
<dbReference type="GO" id="GO:0008902">
    <property type="term" value="F:hydroxymethylpyrimidine kinase activity"/>
    <property type="evidence" value="ECO:0007669"/>
    <property type="project" value="UniProtKB-EC"/>
</dbReference>
<dbReference type="Pfam" id="PF08543">
    <property type="entry name" value="Phos_pyr_kin"/>
    <property type="match status" value="1"/>
</dbReference>
<dbReference type="Gene3D" id="3.40.1190.20">
    <property type="match status" value="1"/>
</dbReference>
<dbReference type="OrthoDB" id="9810880at2"/>
<sequence>MAGRLSTLPAVLTIAGSDPSGGAGLQADLLTFASLGTHGCSAVTAVTIQDSVNVRGFTMMDPLDTMAQARVVLEDISVQAIKIGMLGNAQMVEAVVGVLLDYPEIPVVLDPVLAAGGGGALAVAGLREAMLDLLLPRVTVLTPNGPEALALAPGADNLPAAGHALTEAGAEYVLITGGHGQGAQVENLLFHDRQWVETYLQERLPHRYHGSGCTLAAAIAAGLAHGLLVLPAVAQALDYTHRSLVHAYALGRGQWFPDRFFWARSGEER</sequence>
<reference evidence="4" key="1">
    <citation type="submission" date="2018-10" db="EMBL/GenBank/DDBJ databases">
        <title>Acidithiobacillus sulfuriphilus sp. nov.: an extremely acidophilic sulfur-oxidizing chemolithotroph isolated from a neutral pH environment.</title>
        <authorList>
            <person name="Falagan C."/>
            <person name="Moya-Beltran A."/>
            <person name="Quatrini R."/>
            <person name="Johnson D.B."/>
        </authorList>
    </citation>
    <scope>NUCLEOTIDE SEQUENCE [LARGE SCALE GENOMIC DNA]</scope>
    <source>
        <strain evidence="4">CJ-2</strain>
    </source>
</reference>
<dbReference type="CDD" id="cd01169">
    <property type="entry name" value="HMPP_kinase"/>
    <property type="match status" value="1"/>
</dbReference>
<protein>
    <recommendedName>
        <fullName evidence="2">hydroxymethylpyrimidine kinase</fullName>
        <ecNumber evidence="2">2.7.1.49</ecNumber>
    </recommendedName>
</protein>
<feature type="domain" description="Pyridoxamine kinase/Phosphomethylpyrimidine kinase" evidence="3">
    <location>
        <begin position="18"/>
        <end position="254"/>
    </location>
</feature>
<organism evidence="4">
    <name type="scientific">Acidithiobacillus sulfuriphilus</name>
    <dbReference type="NCBI Taxonomy" id="1867749"/>
    <lineage>
        <taxon>Bacteria</taxon>
        <taxon>Pseudomonadati</taxon>
        <taxon>Pseudomonadota</taxon>
        <taxon>Acidithiobacillia</taxon>
        <taxon>Acidithiobacillales</taxon>
        <taxon>Acidithiobacillaceae</taxon>
        <taxon>Acidithiobacillus</taxon>
    </lineage>
</organism>
<dbReference type="SUPFAM" id="SSF53613">
    <property type="entry name" value="Ribokinase-like"/>
    <property type="match status" value="1"/>
</dbReference>
<proteinExistence type="predicted"/>
<dbReference type="InterPro" id="IPR029056">
    <property type="entry name" value="Ribokinase-like"/>
</dbReference>
<keyword evidence="4" id="KW-0418">Kinase</keyword>
<gene>
    <name evidence="4" type="ORF">EC580_07095</name>
</gene>
<dbReference type="RefSeq" id="WP_123103557.1">
    <property type="nucleotide sequence ID" value="NZ_CP127527.1"/>
</dbReference>
<evidence type="ECO:0000256" key="1">
    <source>
        <dbReference type="ARBA" id="ARBA00004948"/>
    </source>
</evidence>
<dbReference type="GO" id="GO:0009229">
    <property type="term" value="P:thiamine diphosphate biosynthetic process"/>
    <property type="evidence" value="ECO:0007669"/>
    <property type="project" value="UniProtKB-UniPathway"/>
</dbReference>
<dbReference type="EC" id="2.7.1.49" evidence="2"/>
<dbReference type="AlphaFoldDB" id="A0A3M8R919"/>
<name>A0A3M8R919_9PROT</name>